<dbReference type="SFLD" id="SFLDS00005">
    <property type="entry name" value="Isoprenoid_Synthase_Type_I"/>
    <property type="match status" value="1"/>
</dbReference>
<dbReference type="Pfam" id="PF00348">
    <property type="entry name" value="polyprenyl_synt"/>
    <property type="match status" value="1"/>
</dbReference>
<name>A0A4Y9FQD8_9MICO</name>
<dbReference type="PANTHER" id="PTHR12001">
    <property type="entry name" value="GERANYLGERANYL PYROPHOSPHATE SYNTHASE"/>
    <property type="match status" value="1"/>
</dbReference>
<accession>A0A4Y9FQD8</accession>
<evidence type="ECO:0000313" key="7">
    <source>
        <dbReference type="EMBL" id="TFU31445.1"/>
    </source>
</evidence>
<proteinExistence type="inferred from homology"/>
<dbReference type="GO" id="GO:0046872">
    <property type="term" value="F:metal ion binding"/>
    <property type="evidence" value="ECO:0007669"/>
    <property type="project" value="UniProtKB-KW"/>
</dbReference>
<evidence type="ECO:0000256" key="5">
    <source>
        <dbReference type="ARBA" id="ARBA00022842"/>
    </source>
</evidence>
<dbReference type="InterPro" id="IPR033749">
    <property type="entry name" value="Polyprenyl_synt_CS"/>
</dbReference>
<keyword evidence="4" id="KW-0479">Metal-binding</keyword>
<keyword evidence="5" id="KW-0460">Magnesium</keyword>
<dbReference type="GO" id="GO:0004659">
    <property type="term" value="F:prenyltransferase activity"/>
    <property type="evidence" value="ECO:0007669"/>
    <property type="project" value="InterPro"/>
</dbReference>
<evidence type="ECO:0000313" key="8">
    <source>
        <dbReference type="Proteomes" id="UP000298358"/>
    </source>
</evidence>
<evidence type="ECO:0000256" key="1">
    <source>
        <dbReference type="ARBA" id="ARBA00001946"/>
    </source>
</evidence>
<dbReference type="OrthoDB" id="4497239at2"/>
<dbReference type="InterPro" id="IPR000092">
    <property type="entry name" value="Polyprenyl_synt"/>
</dbReference>
<dbReference type="Proteomes" id="UP000298358">
    <property type="component" value="Unassembled WGS sequence"/>
</dbReference>
<dbReference type="GO" id="GO:0008299">
    <property type="term" value="P:isoprenoid biosynthetic process"/>
    <property type="evidence" value="ECO:0007669"/>
    <property type="project" value="InterPro"/>
</dbReference>
<keyword evidence="8" id="KW-1185">Reference proteome</keyword>
<comment type="similarity">
    <text evidence="2 6">Belongs to the FPP/GGPP synthase family.</text>
</comment>
<evidence type="ECO:0000256" key="2">
    <source>
        <dbReference type="ARBA" id="ARBA00006706"/>
    </source>
</evidence>
<dbReference type="SUPFAM" id="SSF48576">
    <property type="entry name" value="Terpenoid synthases"/>
    <property type="match status" value="1"/>
</dbReference>
<dbReference type="PANTHER" id="PTHR12001:SF85">
    <property type="entry name" value="SHORT CHAIN ISOPRENYL DIPHOSPHATE SYNTHASE"/>
    <property type="match status" value="1"/>
</dbReference>
<evidence type="ECO:0000256" key="3">
    <source>
        <dbReference type="ARBA" id="ARBA00022679"/>
    </source>
</evidence>
<sequence length="422" mass="43848">MDRARAARRGARCSSLGFQPLAGHAGAQHVGGRRHDHGCSLDGASVNAHAPARTLEPGLAAGAAADRVAPALAAAAPQTPAERLVDAVIEDYFANRIARADAIGDQAGLLWRRAADSARGGKRLRPRLVLLAYEALGGHDRAAAAVVAAAFEVLHSALLLHDDVLDGDLVRRGRPNLAGAFAASAVESGTEPVTATAWGAASGLLAGDLLLSGVHALISRIDDPARARLTEIVDDAVFLTAAGEHADVGFALGVMPAESGDIRRMMEHKTATYSFAAPLRAGAVLAKAPPATADALWRIGTGLGLLYQLRDDMLGVFGIEELTGKSAMGDLREGKRTLLIAFAEREDAWRDVAHLFGLRSLAADDAERLRAAIIDSGAVAAVEALIAEQLAQVGQDIDDAGLPDLLRSGLRSIAGMCAERDA</sequence>
<dbReference type="CDD" id="cd00685">
    <property type="entry name" value="Trans_IPPS_HT"/>
    <property type="match status" value="1"/>
</dbReference>
<dbReference type="EMBL" id="SPQB01000044">
    <property type="protein sequence ID" value="TFU31445.1"/>
    <property type="molecule type" value="Genomic_DNA"/>
</dbReference>
<keyword evidence="3 6" id="KW-0808">Transferase</keyword>
<dbReference type="PROSITE" id="PS00444">
    <property type="entry name" value="POLYPRENYL_SYNTHASE_2"/>
    <property type="match status" value="1"/>
</dbReference>
<comment type="cofactor">
    <cofactor evidence="1">
        <name>Mg(2+)</name>
        <dbReference type="ChEBI" id="CHEBI:18420"/>
    </cofactor>
</comment>
<comment type="caution">
    <text evidence="7">The sequence shown here is derived from an EMBL/GenBank/DDBJ whole genome shotgun (WGS) entry which is preliminary data.</text>
</comment>
<protein>
    <submittedName>
        <fullName evidence="7">Polyprenyl synthetase family protein</fullName>
    </submittedName>
</protein>
<reference evidence="7 8" key="1">
    <citation type="submission" date="2019-03" db="EMBL/GenBank/DDBJ databases">
        <title>Diversity of the mouse oral microbiome.</title>
        <authorList>
            <person name="Joseph S."/>
            <person name="Aduse-Opoku J."/>
            <person name="Curtis M."/>
            <person name="Wade W."/>
            <person name="Hashim A."/>
        </authorList>
    </citation>
    <scope>NUCLEOTIDE SEQUENCE [LARGE SCALE GENOMIC DNA]</scope>
    <source>
        <strain evidence="7 8">P1012</strain>
    </source>
</reference>
<dbReference type="InterPro" id="IPR008949">
    <property type="entry name" value="Isoprenoid_synthase_dom_sf"/>
</dbReference>
<dbReference type="PROSITE" id="PS00723">
    <property type="entry name" value="POLYPRENYL_SYNTHASE_1"/>
    <property type="match status" value="1"/>
</dbReference>
<organism evidence="7 8">
    <name type="scientific">Microbacterium paludicola</name>
    <dbReference type="NCBI Taxonomy" id="300019"/>
    <lineage>
        <taxon>Bacteria</taxon>
        <taxon>Bacillati</taxon>
        <taxon>Actinomycetota</taxon>
        <taxon>Actinomycetes</taxon>
        <taxon>Micrococcales</taxon>
        <taxon>Microbacteriaceae</taxon>
        <taxon>Microbacterium</taxon>
    </lineage>
</organism>
<dbReference type="AlphaFoldDB" id="A0A4Y9FQD8"/>
<gene>
    <name evidence="7" type="ORF">E4U02_13360</name>
</gene>
<evidence type="ECO:0000256" key="4">
    <source>
        <dbReference type="ARBA" id="ARBA00022723"/>
    </source>
</evidence>
<dbReference type="Gene3D" id="1.10.600.10">
    <property type="entry name" value="Farnesyl Diphosphate Synthase"/>
    <property type="match status" value="1"/>
</dbReference>
<evidence type="ECO:0000256" key="6">
    <source>
        <dbReference type="RuleBase" id="RU004466"/>
    </source>
</evidence>